<keyword evidence="3" id="KW-1185">Reference proteome</keyword>
<dbReference type="AlphaFoldDB" id="A0A248JX02"/>
<dbReference type="Proteomes" id="UP000197153">
    <property type="component" value="Chromosome 2"/>
</dbReference>
<dbReference type="InterPro" id="IPR013099">
    <property type="entry name" value="K_chnl_dom"/>
</dbReference>
<proteinExistence type="predicted"/>
<name>A0A248JX02_9PROT</name>
<evidence type="ECO:0000313" key="2">
    <source>
        <dbReference type="EMBL" id="ASG23252.1"/>
    </source>
</evidence>
<dbReference type="RefSeq" id="WP_088873761.1">
    <property type="nucleotide sequence ID" value="NZ_CP022111.1"/>
</dbReference>
<gene>
    <name evidence="2" type="ORF">Y958_20695</name>
</gene>
<organism evidence="2 3">
    <name type="scientific">Nitrospirillum viridazoti CBAmc</name>
    <dbReference type="NCBI Taxonomy" id="1441467"/>
    <lineage>
        <taxon>Bacteria</taxon>
        <taxon>Pseudomonadati</taxon>
        <taxon>Pseudomonadota</taxon>
        <taxon>Alphaproteobacteria</taxon>
        <taxon>Rhodospirillales</taxon>
        <taxon>Azospirillaceae</taxon>
        <taxon>Nitrospirillum</taxon>
        <taxon>Nitrospirillum viridazoti</taxon>
    </lineage>
</organism>
<accession>A0A248JX02</accession>
<evidence type="ECO:0000313" key="3">
    <source>
        <dbReference type="Proteomes" id="UP000197153"/>
    </source>
</evidence>
<dbReference type="KEGG" id="nao:Y958_20695"/>
<dbReference type="SUPFAM" id="SSF81324">
    <property type="entry name" value="Voltage-gated potassium channels"/>
    <property type="match status" value="1"/>
</dbReference>
<evidence type="ECO:0000259" key="1">
    <source>
        <dbReference type="Pfam" id="PF07885"/>
    </source>
</evidence>
<dbReference type="Gene3D" id="1.10.287.70">
    <property type="match status" value="1"/>
</dbReference>
<sequence>MVVARDNVNRTPASQATKPCNGEVACRDNFEVLNMRNMSLSPTALWQLTPCEFNEWRIQNDIPFLFQFLQKKLPLFDKWIEHCGIDYNILMKVIPTGDLFKGDERKIIVKKIDLTGSNIQVYECFSESQNKVADSHIGTEQDNNEIIGTITPYFLWLKYNGDHGGYFCHDQMNKQYSNTFVYNLHEIDPLNRSKAFLFKEFDALKLGQVEIQSMVHISGRNLDFTDMDSITITGDFHGSLQANISYSSCQNMKITGAQLAFFTFYQCHMDKIEIYESRIQDFYFCCAGRITITAKDSQIIKMKFKDTTVVPLLYNCELREVNFSSKKDAPPHDTASTYRLLRIAFQNSGMRREASESYYKERIFERKSYFRPYLEHRSKFSGIYNGNLMDFIKKYKNNIIDKNTFRNLLYKYLKSTFKLYTLPKYLFPLIAFRSHWIYSMIDYLIWGYGERPSRIFSLALFLIILYASGYHYLPWPDDEKGYRIILDWVDSLYFSTVTFTTLGYGDITPKTTLLKILCSSESLLGAATMGLAVAGFSNRSRY</sequence>
<dbReference type="Pfam" id="PF07885">
    <property type="entry name" value="Ion_trans_2"/>
    <property type="match status" value="1"/>
</dbReference>
<protein>
    <recommendedName>
        <fullName evidence="1">Potassium channel domain-containing protein</fullName>
    </recommendedName>
</protein>
<feature type="domain" description="Potassium channel" evidence="1">
    <location>
        <begin position="460"/>
        <end position="537"/>
    </location>
</feature>
<reference evidence="2 3" key="1">
    <citation type="submission" date="2017-06" db="EMBL/GenBank/DDBJ databases">
        <title>Complete genome sequence of Nitrospirillum amazonense strain CBAmC, an endophytic nitrogen-fixing and plant growth-promoting bacterium, isolated from sugarcane.</title>
        <authorList>
            <person name="Schwab S."/>
            <person name="dos Santos Teixeira K.R."/>
            <person name="Simoes Araujo J.L."/>
            <person name="Soares Vidal M."/>
            <person name="Borges de Freitas H.R."/>
            <person name="Rivello Crivelaro A.L."/>
            <person name="Bueno de Camargo Nunes A."/>
            <person name="dos Santos C.M."/>
            <person name="Palmeira da Silva Rosa D."/>
            <person name="da Silva Padilha D."/>
            <person name="da Silva E."/>
            <person name="Araujo Terra L."/>
            <person name="Soares Mendes V."/>
            <person name="Farinelli L."/>
            <person name="Magalhaes Cruz L."/>
            <person name="Baldani J.I."/>
        </authorList>
    </citation>
    <scope>NUCLEOTIDE SEQUENCE [LARGE SCALE GENOMIC DNA]</scope>
    <source>
        <strain evidence="2 3">CBAmC</strain>
    </source>
</reference>
<dbReference type="EMBL" id="CP022111">
    <property type="protein sequence ID" value="ASG23252.1"/>
    <property type="molecule type" value="Genomic_DNA"/>
</dbReference>